<keyword evidence="4 7" id="KW-0812">Transmembrane</keyword>
<gene>
    <name evidence="10" type="ORF">ACFPJ6_09870</name>
</gene>
<keyword evidence="11" id="KW-1185">Reference proteome</keyword>
<evidence type="ECO:0000256" key="8">
    <source>
        <dbReference type="SAM" id="MobiDB-lite"/>
    </source>
</evidence>
<dbReference type="CDD" id="cd06261">
    <property type="entry name" value="TM_PBP2"/>
    <property type="match status" value="1"/>
</dbReference>
<dbReference type="PROSITE" id="PS50928">
    <property type="entry name" value="ABC_TM1"/>
    <property type="match status" value="1"/>
</dbReference>
<name>A0ABW0GMD3_9MICO</name>
<organism evidence="10 11">
    <name type="scientific">Aquipuribacter nitratireducens</name>
    <dbReference type="NCBI Taxonomy" id="650104"/>
    <lineage>
        <taxon>Bacteria</taxon>
        <taxon>Bacillati</taxon>
        <taxon>Actinomycetota</taxon>
        <taxon>Actinomycetes</taxon>
        <taxon>Micrococcales</taxon>
        <taxon>Intrasporangiaceae</taxon>
        <taxon>Aquipuribacter</taxon>
    </lineage>
</organism>
<evidence type="ECO:0000256" key="7">
    <source>
        <dbReference type="RuleBase" id="RU363032"/>
    </source>
</evidence>
<dbReference type="PANTHER" id="PTHR43744:SF4">
    <property type="entry name" value="OSMOPROTECTIVE COMPOUNDS UPTAKE PERMEASE PROTEIN GGTD"/>
    <property type="match status" value="1"/>
</dbReference>
<evidence type="ECO:0000256" key="2">
    <source>
        <dbReference type="ARBA" id="ARBA00022448"/>
    </source>
</evidence>
<evidence type="ECO:0000256" key="4">
    <source>
        <dbReference type="ARBA" id="ARBA00022692"/>
    </source>
</evidence>
<evidence type="ECO:0000313" key="11">
    <source>
        <dbReference type="Proteomes" id="UP001596122"/>
    </source>
</evidence>
<dbReference type="InterPro" id="IPR035906">
    <property type="entry name" value="MetI-like_sf"/>
</dbReference>
<feature type="transmembrane region" description="Helical" evidence="7">
    <location>
        <begin position="121"/>
        <end position="150"/>
    </location>
</feature>
<dbReference type="EMBL" id="JBHSLD010000009">
    <property type="protein sequence ID" value="MFC5381098.1"/>
    <property type="molecule type" value="Genomic_DNA"/>
</dbReference>
<feature type="transmembrane region" description="Helical" evidence="7">
    <location>
        <begin position="59"/>
        <end position="80"/>
    </location>
</feature>
<feature type="transmembrane region" description="Helical" evidence="7">
    <location>
        <begin position="292"/>
        <end position="313"/>
    </location>
</feature>
<evidence type="ECO:0000313" key="10">
    <source>
        <dbReference type="EMBL" id="MFC5381098.1"/>
    </source>
</evidence>
<dbReference type="InterPro" id="IPR000515">
    <property type="entry name" value="MetI-like"/>
</dbReference>
<proteinExistence type="inferred from homology"/>
<keyword evidence="5 7" id="KW-1133">Transmembrane helix</keyword>
<comment type="caution">
    <text evidence="10">The sequence shown here is derived from an EMBL/GenBank/DDBJ whole genome shotgun (WGS) entry which is preliminary data.</text>
</comment>
<keyword evidence="6 7" id="KW-0472">Membrane</keyword>
<feature type="region of interest" description="Disordered" evidence="8">
    <location>
        <begin position="1"/>
        <end position="41"/>
    </location>
</feature>
<dbReference type="SUPFAM" id="SSF161098">
    <property type="entry name" value="MetI-like"/>
    <property type="match status" value="1"/>
</dbReference>
<evidence type="ECO:0000256" key="6">
    <source>
        <dbReference type="ARBA" id="ARBA00023136"/>
    </source>
</evidence>
<feature type="transmembrane region" description="Helical" evidence="7">
    <location>
        <begin position="234"/>
        <end position="259"/>
    </location>
</feature>
<accession>A0ABW0GMD3</accession>
<reference evidence="11" key="1">
    <citation type="journal article" date="2019" name="Int. J. Syst. Evol. Microbiol.">
        <title>The Global Catalogue of Microorganisms (GCM) 10K type strain sequencing project: providing services to taxonomists for standard genome sequencing and annotation.</title>
        <authorList>
            <consortium name="The Broad Institute Genomics Platform"/>
            <consortium name="The Broad Institute Genome Sequencing Center for Infectious Disease"/>
            <person name="Wu L."/>
            <person name="Ma J."/>
        </authorList>
    </citation>
    <scope>NUCLEOTIDE SEQUENCE [LARGE SCALE GENOMIC DNA]</scope>
    <source>
        <strain evidence="11">CCUG 43114</strain>
    </source>
</reference>
<feature type="transmembrane region" description="Helical" evidence="7">
    <location>
        <begin position="191"/>
        <end position="213"/>
    </location>
</feature>
<dbReference type="Pfam" id="PF00528">
    <property type="entry name" value="BPD_transp_1"/>
    <property type="match status" value="1"/>
</dbReference>
<dbReference type="RefSeq" id="WP_340270469.1">
    <property type="nucleotide sequence ID" value="NZ_JBBEOG010000007.1"/>
</dbReference>
<keyword evidence="2 7" id="KW-0813">Transport</keyword>
<dbReference type="Gene3D" id="1.10.3720.10">
    <property type="entry name" value="MetI-like"/>
    <property type="match status" value="1"/>
</dbReference>
<feature type="domain" description="ABC transmembrane type-1" evidence="9">
    <location>
        <begin position="122"/>
        <end position="313"/>
    </location>
</feature>
<keyword evidence="3" id="KW-1003">Cell membrane</keyword>
<sequence length="328" mass="35600">MSTTDRSRGARVSDAAGAGVTGPAGTLAAEGAENADDRVGTPVRRSRAATFRKSMSNPWASLIAIVIAVLWTIPTAGLLISSIRPEFSVKNTGWWTWFTNPEFTANNYNLVLYGSEGFATVFINTIVITLPAVVIPITLALLAAYAFAWIEFPGRDWIFVGVFALQIVPIQIALIPLLTDYVNWGIAGSFWPVWLSHSIFALPLAVFLLHNFMKDIPRSLIEAAMVDGAGHVKIFFQVLLPVLTPAIAAFAVFQFLWVWNDLLVALIFGSAQNTAPLTVRLANIVGTRGSEWHLLTAGAFISMIVPLVVFIALQRFFVRGLLAGSVKG</sequence>
<protein>
    <submittedName>
        <fullName evidence="10">Carbohydrate ABC transporter permease</fullName>
    </submittedName>
</protein>
<feature type="transmembrane region" description="Helical" evidence="7">
    <location>
        <begin position="157"/>
        <end position="179"/>
    </location>
</feature>
<evidence type="ECO:0000256" key="3">
    <source>
        <dbReference type="ARBA" id="ARBA00022475"/>
    </source>
</evidence>
<evidence type="ECO:0000259" key="9">
    <source>
        <dbReference type="PROSITE" id="PS50928"/>
    </source>
</evidence>
<evidence type="ECO:0000256" key="1">
    <source>
        <dbReference type="ARBA" id="ARBA00004651"/>
    </source>
</evidence>
<feature type="compositionally biased region" description="Low complexity" evidence="8">
    <location>
        <begin position="15"/>
        <end position="29"/>
    </location>
</feature>
<comment type="similarity">
    <text evidence="7">Belongs to the binding-protein-dependent transport system permease family.</text>
</comment>
<comment type="subcellular location">
    <subcellularLocation>
        <location evidence="1 7">Cell membrane</location>
        <topology evidence="1 7">Multi-pass membrane protein</topology>
    </subcellularLocation>
</comment>
<evidence type="ECO:0000256" key="5">
    <source>
        <dbReference type="ARBA" id="ARBA00022989"/>
    </source>
</evidence>
<dbReference type="PANTHER" id="PTHR43744">
    <property type="entry name" value="ABC TRANSPORTER PERMEASE PROTEIN MG189-RELATED-RELATED"/>
    <property type="match status" value="1"/>
</dbReference>
<dbReference type="Proteomes" id="UP001596122">
    <property type="component" value="Unassembled WGS sequence"/>
</dbReference>